<evidence type="ECO:0000259" key="3">
    <source>
        <dbReference type="Pfam" id="PF00685"/>
    </source>
</evidence>
<dbReference type="PANTHER" id="PTHR11783">
    <property type="entry name" value="SULFOTRANSFERASE SULT"/>
    <property type="match status" value="1"/>
</dbReference>
<evidence type="ECO:0000313" key="5">
    <source>
        <dbReference type="Proteomes" id="UP000030762"/>
    </source>
</evidence>
<dbReference type="InterPro" id="IPR027417">
    <property type="entry name" value="P-loop_NTPase"/>
</dbReference>
<evidence type="ECO:0000256" key="1">
    <source>
        <dbReference type="ARBA" id="ARBA00005771"/>
    </source>
</evidence>
<dbReference type="OMA" id="MVESCHQ"/>
<dbReference type="eggNOG" id="KOG1584">
    <property type="taxonomic scope" value="Eukaryota"/>
</dbReference>
<evidence type="ECO:0000256" key="2">
    <source>
        <dbReference type="ARBA" id="ARBA00022679"/>
    </source>
</evidence>
<reference evidence="4 5" key="1">
    <citation type="submission" date="2012-04" db="EMBL/GenBank/DDBJ databases">
        <title>The Genome Sequence of Saprolegnia declina VS20.</title>
        <authorList>
            <consortium name="The Broad Institute Genome Sequencing Platform"/>
            <person name="Russ C."/>
            <person name="Nusbaum C."/>
            <person name="Tyler B."/>
            <person name="van West P."/>
            <person name="Dieguez-Uribeondo J."/>
            <person name="de Bruijn I."/>
            <person name="Tripathy S."/>
            <person name="Jiang R."/>
            <person name="Young S.K."/>
            <person name="Zeng Q."/>
            <person name="Gargeya S."/>
            <person name="Fitzgerald M."/>
            <person name="Haas B."/>
            <person name="Abouelleil A."/>
            <person name="Alvarado L."/>
            <person name="Arachchi H.M."/>
            <person name="Berlin A."/>
            <person name="Chapman S.B."/>
            <person name="Goldberg J."/>
            <person name="Griggs A."/>
            <person name="Gujja S."/>
            <person name="Hansen M."/>
            <person name="Howarth C."/>
            <person name="Imamovic A."/>
            <person name="Larimer J."/>
            <person name="McCowen C."/>
            <person name="Montmayeur A."/>
            <person name="Murphy C."/>
            <person name="Neiman D."/>
            <person name="Pearson M."/>
            <person name="Priest M."/>
            <person name="Roberts A."/>
            <person name="Saif S."/>
            <person name="Shea T."/>
            <person name="Sisk P."/>
            <person name="Sykes S."/>
            <person name="Wortman J."/>
            <person name="Nusbaum C."/>
            <person name="Birren B."/>
        </authorList>
    </citation>
    <scope>NUCLEOTIDE SEQUENCE [LARGE SCALE GENOMIC DNA]</scope>
    <source>
        <strain evidence="4 5">VS20</strain>
    </source>
</reference>
<dbReference type="Gene3D" id="3.40.50.300">
    <property type="entry name" value="P-loop containing nucleotide triphosphate hydrolases"/>
    <property type="match status" value="1"/>
</dbReference>
<dbReference type="SUPFAM" id="SSF52540">
    <property type="entry name" value="P-loop containing nucleoside triphosphate hydrolases"/>
    <property type="match status" value="1"/>
</dbReference>
<dbReference type="GeneID" id="19941758"/>
<comment type="similarity">
    <text evidence="1">Belongs to the sulfotransferase 1 family.</text>
</comment>
<dbReference type="AlphaFoldDB" id="T0SGW3"/>
<keyword evidence="5" id="KW-1185">Reference proteome</keyword>
<name>T0SGW3_SAPDV</name>
<dbReference type="STRING" id="1156394.T0SGW3"/>
<sequence length="312" mass="35121">MDRPRGLPDRKLYKGVNVSSFFDEASYLAFCVHEFRPDDVLALTYPKCGTTYLQKLLYLVTRVDATGDIPTLDADKDAAVAYGQLYPEWLHRDETGHPPFPSFTLDDILHQASPRIFSSHLRADLLPPPVGRVLIMLRNPKDVYVSLHCMQNKLHTVPWCTTTDNVGSLDRFLPGANCDAIYGDYFGYMRHLQAYVNAYPSHCLVLYYEAFLSDFDAQLEVLAAFLGLAKLTPAKRQAVAAQASFRAMQAAHANSMRAMLFRKGECGDWKHYVDVATAQGRSPSAAQWARFDAELAALTDVPIAQPLWQWMH</sequence>
<dbReference type="RefSeq" id="XP_008604761.1">
    <property type="nucleotide sequence ID" value="XM_008606539.1"/>
</dbReference>
<feature type="domain" description="Sulfotransferase" evidence="3">
    <location>
        <begin position="37"/>
        <end position="278"/>
    </location>
</feature>
<dbReference type="Proteomes" id="UP000030762">
    <property type="component" value="Unassembled WGS sequence"/>
</dbReference>
<protein>
    <recommendedName>
        <fullName evidence="3">Sulfotransferase domain-containing protein</fullName>
    </recommendedName>
</protein>
<evidence type="ECO:0000313" key="4">
    <source>
        <dbReference type="EMBL" id="EQC42192.1"/>
    </source>
</evidence>
<dbReference type="Pfam" id="PF00685">
    <property type="entry name" value="Sulfotransfer_1"/>
    <property type="match status" value="1"/>
</dbReference>
<dbReference type="EMBL" id="JH767133">
    <property type="protein sequence ID" value="EQC42192.1"/>
    <property type="molecule type" value="Genomic_DNA"/>
</dbReference>
<dbReference type="VEuPathDB" id="FungiDB:SDRG_01031"/>
<keyword evidence="2" id="KW-0808">Transferase</keyword>
<organism evidence="4 5">
    <name type="scientific">Saprolegnia diclina (strain VS20)</name>
    <dbReference type="NCBI Taxonomy" id="1156394"/>
    <lineage>
        <taxon>Eukaryota</taxon>
        <taxon>Sar</taxon>
        <taxon>Stramenopiles</taxon>
        <taxon>Oomycota</taxon>
        <taxon>Saprolegniomycetes</taxon>
        <taxon>Saprolegniales</taxon>
        <taxon>Saprolegniaceae</taxon>
        <taxon>Saprolegnia</taxon>
    </lineage>
</organism>
<dbReference type="InParanoid" id="T0SGW3"/>
<dbReference type="OrthoDB" id="205623at2759"/>
<gene>
    <name evidence="4" type="ORF">SDRG_01031</name>
</gene>
<proteinExistence type="inferred from homology"/>
<dbReference type="GO" id="GO:0008146">
    <property type="term" value="F:sulfotransferase activity"/>
    <property type="evidence" value="ECO:0007669"/>
    <property type="project" value="InterPro"/>
</dbReference>
<dbReference type="InterPro" id="IPR000863">
    <property type="entry name" value="Sulfotransferase_dom"/>
</dbReference>
<accession>T0SGW3</accession>